<organism evidence="2 3">
    <name type="scientific">Candidatus Fischerbacteria bacterium RBG_13_37_8</name>
    <dbReference type="NCBI Taxonomy" id="1817863"/>
    <lineage>
        <taxon>Bacteria</taxon>
        <taxon>Candidatus Fischeribacteriota</taxon>
    </lineage>
</organism>
<proteinExistence type="predicted"/>
<evidence type="ECO:0000313" key="2">
    <source>
        <dbReference type="EMBL" id="OGF66658.1"/>
    </source>
</evidence>
<dbReference type="Gene3D" id="3.40.109.40">
    <property type="match status" value="1"/>
</dbReference>
<dbReference type="AlphaFoldDB" id="A0A1F5VTJ0"/>
<sequence length="235" mass="26433">MSEIITFSIDETEPSLASVLENQGIVLADSPSQKIITILDRAIQLYKIYAEPRAIFSEITLQEFDNIYRGEGLNEKDTPIEKIYVKADNLALLAVTIGRATCIKIEELFQRNDFALASMLDSVASAATDKLAELMERYYFKLLLKQKTISSSLKALRYSPGYCGWHISAQKKLFAFLHPKSIGITLRESFIMEPLKSITGVIIAGPRNIHIIDQKYDFCKECKSPTCIDRGLLSL</sequence>
<dbReference type="EMBL" id="MFGW01000086">
    <property type="protein sequence ID" value="OGF66658.1"/>
    <property type="molecule type" value="Genomic_DNA"/>
</dbReference>
<name>A0A1F5VTJ0_9BACT</name>
<dbReference type="GO" id="GO:0008705">
    <property type="term" value="F:methionine synthase activity"/>
    <property type="evidence" value="ECO:0007669"/>
    <property type="project" value="InterPro"/>
</dbReference>
<dbReference type="InterPro" id="IPR037010">
    <property type="entry name" value="VitB12-dep_Met_synth_activ_sf"/>
</dbReference>
<evidence type="ECO:0000313" key="3">
    <source>
        <dbReference type="Proteomes" id="UP000178943"/>
    </source>
</evidence>
<reference evidence="2 3" key="1">
    <citation type="journal article" date="2016" name="Nat. Commun.">
        <title>Thousands of microbial genomes shed light on interconnected biogeochemical processes in an aquifer system.</title>
        <authorList>
            <person name="Anantharaman K."/>
            <person name="Brown C.T."/>
            <person name="Hug L.A."/>
            <person name="Sharon I."/>
            <person name="Castelle C.J."/>
            <person name="Probst A.J."/>
            <person name="Thomas B.C."/>
            <person name="Singh A."/>
            <person name="Wilkins M.J."/>
            <person name="Karaoz U."/>
            <person name="Brodie E.L."/>
            <person name="Williams K.H."/>
            <person name="Hubbard S.S."/>
            <person name="Banfield J.F."/>
        </authorList>
    </citation>
    <scope>NUCLEOTIDE SEQUENCE [LARGE SCALE GENOMIC DNA]</scope>
</reference>
<feature type="domain" description="AdoMet activation" evidence="1">
    <location>
        <begin position="86"/>
        <end position="207"/>
    </location>
</feature>
<gene>
    <name evidence="2" type="ORF">A2Y62_20125</name>
</gene>
<dbReference type="Pfam" id="PF02965">
    <property type="entry name" value="Met_synt_B12"/>
    <property type="match status" value="1"/>
</dbReference>
<protein>
    <recommendedName>
        <fullName evidence="1">AdoMet activation domain-containing protein</fullName>
    </recommendedName>
</protein>
<dbReference type="SUPFAM" id="SSF56507">
    <property type="entry name" value="Methionine synthase activation domain-like"/>
    <property type="match status" value="1"/>
</dbReference>
<dbReference type="STRING" id="1817863.A2Y62_20125"/>
<accession>A0A1F5VTJ0</accession>
<evidence type="ECO:0000259" key="1">
    <source>
        <dbReference type="Pfam" id="PF02965"/>
    </source>
</evidence>
<dbReference type="Proteomes" id="UP000178943">
    <property type="component" value="Unassembled WGS sequence"/>
</dbReference>
<dbReference type="InterPro" id="IPR004223">
    <property type="entry name" value="VitB12-dep_Met_synth_activ_dom"/>
</dbReference>
<comment type="caution">
    <text evidence="2">The sequence shown here is derived from an EMBL/GenBank/DDBJ whole genome shotgun (WGS) entry which is preliminary data.</text>
</comment>